<dbReference type="GO" id="GO:0016787">
    <property type="term" value="F:hydrolase activity"/>
    <property type="evidence" value="ECO:0007669"/>
    <property type="project" value="UniProtKB-KW"/>
</dbReference>
<organism evidence="4 5">
    <name type="scientific">Legionella impletisoli</name>
    <dbReference type="NCBI Taxonomy" id="343510"/>
    <lineage>
        <taxon>Bacteria</taxon>
        <taxon>Pseudomonadati</taxon>
        <taxon>Pseudomonadota</taxon>
        <taxon>Gammaproteobacteria</taxon>
        <taxon>Legionellales</taxon>
        <taxon>Legionellaceae</taxon>
        <taxon>Legionella</taxon>
    </lineage>
</organism>
<gene>
    <name evidence="4" type="ORF">GCM10007966_03630</name>
</gene>
<dbReference type="Proteomes" id="UP000630149">
    <property type="component" value="Unassembled WGS sequence"/>
</dbReference>
<name>A0A917N8P5_9GAMM</name>
<dbReference type="AlphaFoldDB" id="A0A917N8P5"/>
<evidence type="ECO:0000256" key="2">
    <source>
        <dbReference type="ARBA" id="ARBA00022801"/>
    </source>
</evidence>
<sequence length="203" mass="22101">MNIANQLILDTLKEVGTSGMGHAAKGLSLLLNHRVEITPPKVKQLLLEEVTDYLGSAEQVTCGVFSRLEGDLSGTVLIIYPGDTPLMLLETWLGKQPKSLNALEELETSALTEMSNICLGGYLTALNQLTGYTIMCTPPALAIDMLGALIQEMLISLAEQTDEVSLIDTEFSIKNKKIKGFFLLSFDPSSQEKLLNRLGLSKD</sequence>
<dbReference type="PANTHER" id="PTHR43693">
    <property type="entry name" value="PROTEIN PHOSPHATASE CHEZ"/>
    <property type="match status" value="1"/>
</dbReference>
<keyword evidence="1" id="KW-0145">Chemotaxis</keyword>
<evidence type="ECO:0000259" key="3">
    <source>
        <dbReference type="Pfam" id="PF04509"/>
    </source>
</evidence>
<comment type="caution">
    <text evidence="4">The sequence shown here is derived from an EMBL/GenBank/DDBJ whole genome shotgun (WGS) entry which is preliminary data.</text>
</comment>
<dbReference type="GO" id="GO:0006935">
    <property type="term" value="P:chemotaxis"/>
    <property type="evidence" value="ECO:0007669"/>
    <property type="project" value="UniProtKB-KW"/>
</dbReference>
<dbReference type="InterPro" id="IPR007597">
    <property type="entry name" value="CheC"/>
</dbReference>
<keyword evidence="5" id="KW-1185">Reference proteome</keyword>
<proteinExistence type="predicted"/>
<dbReference type="CDD" id="cd17909">
    <property type="entry name" value="CheC_ClassI"/>
    <property type="match status" value="1"/>
</dbReference>
<reference evidence="4" key="1">
    <citation type="journal article" date="2014" name="Int. J. Syst. Evol. Microbiol.">
        <title>Complete genome sequence of Corynebacterium casei LMG S-19264T (=DSM 44701T), isolated from a smear-ripened cheese.</title>
        <authorList>
            <consortium name="US DOE Joint Genome Institute (JGI-PGF)"/>
            <person name="Walter F."/>
            <person name="Albersmeier A."/>
            <person name="Kalinowski J."/>
            <person name="Ruckert C."/>
        </authorList>
    </citation>
    <scope>NUCLEOTIDE SEQUENCE</scope>
    <source>
        <strain evidence="4">JCM 13919</strain>
    </source>
</reference>
<dbReference type="PANTHER" id="PTHR43693:SF1">
    <property type="entry name" value="PROTEIN PHOSPHATASE CHEZ"/>
    <property type="match status" value="1"/>
</dbReference>
<evidence type="ECO:0000256" key="1">
    <source>
        <dbReference type="ARBA" id="ARBA00022500"/>
    </source>
</evidence>
<feature type="domain" description="CheC-like protein" evidence="3">
    <location>
        <begin position="107"/>
        <end position="141"/>
    </location>
</feature>
<reference evidence="4" key="2">
    <citation type="submission" date="2020-09" db="EMBL/GenBank/DDBJ databases">
        <authorList>
            <person name="Sun Q."/>
            <person name="Ohkuma M."/>
        </authorList>
    </citation>
    <scope>NUCLEOTIDE SEQUENCE</scope>
    <source>
        <strain evidence="4">JCM 13919</strain>
    </source>
</reference>
<evidence type="ECO:0000313" key="4">
    <source>
        <dbReference type="EMBL" id="GGI78216.1"/>
    </source>
</evidence>
<dbReference type="InterPro" id="IPR050992">
    <property type="entry name" value="CheZ_family_phosphatases"/>
</dbReference>
<protein>
    <submittedName>
        <fullName evidence="4">Chemotaxis protein CheC</fullName>
    </submittedName>
</protein>
<dbReference type="SUPFAM" id="SSF103039">
    <property type="entry name" value="CheC-like"/>
    <property type="match status" value="1"/>
</dbReference>
<dbReference type="Gene3D" id="3.40.1550.10">
    <property type="entry name" value="CheC-like"/>
    <property type="match status" value="1"/>
</dbReference>
<dbReference type="InterPro" id="IPR028976">
    <property type="entry name" value="CheC-like_sf"/>
</dbReference>
<keyword evidence="2" id="KW-0378">Hydrolase</keyword>
<accession>A0A917N8P5</accession>
<dbReference type="Pfam" id="PF04509">
    <property type="entry name" value="CheC"/>
    <property type="match status" value="1"/>
</dbReference>
<dbReference type="RefSeq" id="WP_165481065.1">
    <property type="nucleotide sequence ID" value="NZ_BMOB01000001.1"/>
</dbReference>
<evidence type="ECO:0000313" key="5">
    <source>
        <dbReference type="Proteomes" id="UP000630149"/>
    </source>
</evidence>
<dbReference type="EMBL" id="BMOB01000001">
    <property type="protein sequence ID" value="GGI78216.1"/>
    <property type="molecule type" value="Genomic_DNA"/>
</dbReference>